<protein>
    <submittedName>
        <fullName evidence="9">Flippase GtrA</fullName>
    </submittedName>
</protein>
<dbReference type="RefSeq" id="WP_192594503.1">
    <property type="nucleotide sequence ID" value="NZ_BAAALJ010000017.1"/>
</dbReference>
<comment type="similarity">
    <text evidence="2">Belongs to the GtrA family.</text>
</comment>
<dbReference type="PANTHER" id="PTHR38459">
    <property type="entry name" value="PROPHAGE BACTOPRENOL-LINKED GLUCOSE TRANSLOCASE HOMOLOG"/>
    <property type="match status" value="1"/>
</dbReference>
<feature type="region of interest" description="Disordered" evidence="6">
    <location>
        <begin position="157"/>
        <end position="220"/>
    </location>
</feature>
<feature type="transmembrane region" description="Helical" evidence="7">
    <location>
        <begin position="119"/>
        <end position="138"/>
    </location>
</feature>
<keyword evidence="3 7" id="KW-0812">Transmembrane</keyword>
<dbReference type="EMBL" id="JADBED010000001">
    <property type="protein sequence ID" value="MBE1523339.1"/>
    <property type="molecule type" value="Genomic_DNA"/>
</dbReference>
<comment type="caution">
    <text evidence="9">The sequence shown here is derived from an EMBL/GenBank/DDBJ whole genome shotgun (WGS) entry which is preliminary data.</text>
</comment>
<proteinExistence type="inferred from homology"/>
<evidence type="ECO:0000256" key="2">
    <source>
        <dbReference type="ARBA" id="ARBA00009399"/>
    </source>
</evidence>
<dbReference type="Pfam" id="PF04138">
    <property type="entry name" value="GtrA_DPMS_TM"/>
    <property type="match status" value="1"/>
</dbReference>
<organism evidence="9 10">
    <name type="scientific">Nesterenkonia lutea</name>
    <dbReference type="NCBI Taxonomy" id="272919"/>
    <lineage>
        <taxon>Bacteria</taxon>
        <taxon>Bacillati</taxon>
        <taxon>Actinomycetota</taxon>
        <taxon>Actinomycetes</taxon>
        <taxon>Micrococcales</taxon>
        <taxon>Micrococcaceae</taxon>
        <taxon>Nesterenkonia</taxon>
    </lineage>
</organism>
<feature type="domain" description="GtrA/DPMS transmembrane" evidence="8">
    <location>
        <begin position="22"/>
        <end position="144"/>
    </location>
</feature>
<feature type="compositionally biased region" description="Low complexity" evidence="6">
    <location>
        <begin position="179"/>
        <end position="192"/>
    </location>
</feature>
<dbReference type="InterPro" id="IPR051401">
    <property type="entry name" value="GtrA_CellWall_Glycosyl"/>
</dbReference>
<name>A0ABR9JBM2_9MICC</name>
<evidence type="ECO:0000256" key="4">
    <source>
        <dbReference type="ARBA" id="ARBA00022989"/>
    </source>
</evidence>
<accession>A0ABR9JBM2</accession>
<evidence type="ECO:0000256" key="6">
    <source>
        <dbReference type="SAM" id="MobiDB-lite"/>
    </source>
</evidence>
<evidence type="ECO:0000313" key="10">
    <source>
        <dbReference type="Proteomes" id="UP000643525"/>
    </source>
</evidence>
<keyword evidence="10" id="KW-1185">Reference proteome</keyword>
<dbReference type="PANTHER" id="PTHR38459:SF1">
    <property type="entry name" value="PROPHAGE BACTOPRENOL-LINKED GLUCOSE TRANSLOCASE HOMOLOG"/>
    <property type="match status" value="1"/>
</dbReference>
<dbReference type="InterPro" id="IPR007267">
    <property type="entry name" value="GtrA_DPMS_TM"/>
</dbReference>
<evidence type="ECO:0000256" key="7">
    <source>
        <dbReference type="SAM" id="Phobius"/>
    </source>
</evidence>
<evidence type="ECO:0000256" key="5">
    <source>
        <dbReference type="ARBA" id="ARBA00023136"/>
    </source>
</evidence>
<keyword evidence="4 7" id="KW-1133">Transmembrane helix</keyword>
<evidence type="ECO:0000256" key="1">
    <source>
        <dbReference type="ARBA" id="ARBA00004141"/>
    </source>
</evidence>
<evidence type="ECO:0000313" key="9">
    <source>
        <dbReference type="EMBL" id="MBE1523339.1"/>
    </source>
</evidence>
<reference evidence="9 10" key="1">
    <citation type="submission" date="2020-10" db="EMBL/GenBank/DDBJ databases">
        <title>Sequencing the genomes of 1000 actinobacteria strains.</title>
        <authorList>
            <person name="Klenk H.-P."/>
        </authorList>
    </citation>
    <scope>NUCLEOTIDE SEQUENCE [LARGE SCALE GENOMIC DNA]</scope>
    <source>
        <strain evidence="9 10">DSM 15666</strain>
    </source>
</reference>
<evidence type="ECO:0000256" key="3">
    <source>
        <dbReference type="ARBA" id="ARBA00022692"/>
    </source>
</evidence>
<gene>
    <name evidence="9" type="ORF">H4W27_000457</name>
</gene>
<comment type="subcellular location">
    <subcellularLocation>
        <location evidence="1">Membrane</location>
        <topology evidence="1">Multi-pass membrane protein</topology>
    </subcellularLocation>
</comment>
<keyword evidence="5 7" id="KW-0472">Membrane</keyword>
<feature type="transmembrane region" description="Helical" evidence="7">
    <location>
        <begin position="86"/>
        <end position="107"/>
    </location>
</feature>
<dbReference type="Proteomes" id="UP000643525">
    <property type="component" value="Unassembled WGS sequence"/>
</dbReference>
<evidence type="ECO:0000259" key="8">
    <source>
        <dbReference type="Pfam" id="PF04138"/>
    </source>
</evidence>
<sequence>MITKLYRRIRELIITLWREVAKFGAVGGVAFIIDSAIFLWLISGPMDDSQLKAKVVAGVVATMFSWVANRYWTFRHKRSTGKTRELVMFLVMNAIGLGIQTGCVGIAKYVLGLTSVTEVFIAGNVIGLVLATIFRFFAYKYWVFTTDRSQLADLPTEQDPAADAAATTREPEASEPGVQERAGAAEAPRPAQVSEDVDPTDAPQTADAPRTGETPRITRR</sequence>
<feature type="transmembrane region" description="Helical" evidence="7">
    <location>
        <begin position="20"/>
        <end position="43"/>
    </location>
</feature>
<feature type="transmembrane region" description="Helical" evidence="7">
    <location>
        <begin position="55"/>
        <end position="74"/>
    </location>
</feature>